<name>A0AAJ0FJ91_9PEZI</name>
<sequence length="229" mass="25435">MPRHNANIDRVPSGGFNINDNERKVYIVHRTLGGAVGGWAGKVGRGLFGGFVIPNSVPDLAHHWAVKVGGWYHQLQANDGWNFYENDVYDQFKGAWDEYEVGSTNYNDVAIVSAAIQAINEMPESYHAINCNCQTFVLRTLDKICRSGRKKVRTSYSPFNPQIGFIPGQEQEETEVEAGKEVEVAYIADGAAHFAQLEKAQDIMEENTPTLTAEEVEQKIKEAEAQNGS</sequence>
<organism evidence="1 2">
    <name type="scientific">Phialemonium atrogriseum</name>
    <dbReference type="NCBI Taxonomy" id="1093897"/>
    <lineage>
        <taxon>Eukaryota</taxon>
        <taxon>Fungi</taxon>
        <taxon>Dikarya</taxon>
        <taxon>Ascomycota</taxon>
        <taxon>Pezizomycotina</taxon>
        <taxon>Sordariomycetes</taxon>
        <taxon>Sordariomycetidae</taxon>
        <taxon>Cephalothecales</taxon>
        <taxon>Cephalothecaceae</taxon>
        <taxon>Phialemonium</taxon>
    </lineage>
</organism>
<proteinExistence type="predicted"/>
<evidence type="ECO:0008006" key="3">
    <source>
        <dbReference type="Google" id="ProtNLM"/>
    </source>
</evidence>
<protein>
    <recommendedName>
        <fullName evidence="3">PPPDE domain-containing protein</fullName>
    </recommendedName>
</protein>
<evidence type="ECO:0000313" key="1">
    <source>
        <dbReference type="EMBL" id="KAK1762870.1"/>
    </source>
</evidence>
<evidence type="ECO:0000313" key="2">
    <source>
        <dbReference type="Proteomes" id="UP001244011"/>
    </source>
</evidence>
<dbReference type="AlphaFoldDB" id="A0AAJ0FJ91"/>
<reference evidence="1" key="1">
    <citation type="submission" date="2023-06" db="EMBL/GenBank/DDBJ databases">
        <title>Genome-scale phylogeny and comparative genomics of the fungal order Sordariales.</title>
        <authorList>
            <consortium name="Lawrence Berkeley National Laboratory"/>
            <person name="Hensen N."/>
            <person name="Bonometti L."/>
            <person name="Westerberg I."/>
            <person name="Brannstrom I.O."/>
            <person name="Guillou S."/>
            <person name="Cros-Aarteil S."/>
            <person name="Calhoun S."/>
            <person name="Haridas S."/>
            <person name="Kuo A."/>
            <person name="Mondo S."/>
            <person name="Pangilinan J."/>
            <person name="Riley R."/>
            <person name="Labutti K."/>
            <person name="Andreopoulos B."/>
            <person name="Lipzen A."/>
            <person name="Chen C."/>
            <person name="Yanf M."/>
            <person name="Daum C."/>
            <person name="Ng V."/>
            <person name="Clum A."/>
            <person name="Steindorff A."/>
            <person name="Ohm R."/>
            <person name="Martin F."/>
            <person name="Silar P."/>
            <person name="Natvig D."/>
            <person name="Lalanne C."/>
            <person name="Gautier V."/>
            <person name="Ament-Velasquez S.L."/>
            <person name="Kruys A."/>
            <person name="Hutchinson M.I."/>
            <person name="Powell A.J."/>
            <person name="Barry K."/>
            <person name="Miller A.N."/>
            <person name="Grigoriev I.V."/>
            <person name="Debuchy R."/>
            <person name="Gladieux P."/>
            <person name="Thoren M.H."/>
            <person name="Johannesson H."/>
        </authorList>
    </citation>
    <scope>NUCLEOTIDE SEQUENCE</scope>
    <source>
        <strain evidence="1">8032-3</strain>
    </source>
</reference>
<gene>
    <name evidence="1" type="ORF">QBC33DRAFT_500543</name>
</gene>
<comment type="caution">
    <text evidence="1">The sequence shown here is derived from an EMBL/GenBank/DDBJ whole genome shotgun (WGS) entry which is preliminary data.</text>
</comment>
<accession>A0AAJ0FJ91</accession>
<keyword evidence="2" id="KW-1185">Reference proteome</keyword>
<dbReference type="GeneID" id="85308859"/>
<dbReference type="RefSeq" id="XP_060279083.1">
    <property type="nucleotide sequence ID" value="XM_060425672.1"/>
</dbReference>
<dbReference type="EMBL" id="MU839033">
    <property type="protein sequence ID" value="KAK1762870.1"/>
    <property type="molecule type" value="Genomic_DNA"/>
</dbReference>
<dbReference type="Proteomes" id="UP001244011">
    <property type="component" value="Unassembled WGS sequence"/>
</dbReference>